<dbReference type="STRING" id="428127.EUBDOL_01577"/>
<gene>
    <name evidence="1" type="ORF">EUBDOL_01577</name>
</gene>
<proteinExistence type="predicted"/>
<dbReference type="Pfam" id="PF06013">
    <property type="entry name" value="WXG100"/>
    <property type="match status" value="1"/>
</dbReference>
<dbReference type="AlphaFoldDB" id="A8RD34"/>
<dbReference type="Proteomes" id="UP000004090">
    <property type="component" value="Unassembled WGS sequence"/>
</dbReference>
<dbReference type="EMBL" id="ABAW02000021">
    <property type="protein sequence ID" value="EDP10978.1"/>
    <property type="molecule type" value="Genomic_DNA"/>
</dbReference>
<dbReference type="SUPFAM" id="SSF140453">
    <property type="entry name" value="EsxAB dimer-like"/>
    <property type="match status" value="1"/>
</dbReference>
<name>A8RD34_9FIRM</name>
<evidence type="ECO:0000313" key="2">
    <source>
        <dbReference type="Proteomes" id="UP000004090"/>
    </source>
</evidence>
<reference evidence="1 2" key="2">
    <citation type="submission" date="2007-09" db="EMBL/GenBank/DDBJ databases">
        <authorList>
            <person name="Fulton L."/>
            <person name="Clifton S."/>
            <person name="Fulton B."/>
            <person name="Xu J."/>
            <person name="Minx P."/>
            <person name="Pepin K.H."/>
            <person name="Johnson M."/>
            <person name="Thiruvilangam P."/>
            <person name="Bhonagiri V."/>
            <person name="Nash W.E."/>
            <person name="Mardis E.R."/>
            <person name="Wilson R.K."/>
        </authorList>
    </citation>
    <scope>NUCLEOTIDE SEQUENCE [LARGE SCALE GENOMIC DNA]</scope>
    <source>
        <strain evidence="1 2">DSM 3991</strain>
    </source>
</reference>
<dbReference type="Gene3D" id="1.10.287.1060">
    <property type="entry name" value="ESAT-6-like"/>
    <property type="match status" value="1"/>
</dbReference>
<protein>
    <submittedName>
        <fullName evidence="1">WXG100 family type VII secretion target</fullName>
    </submittedName>
</protein>
<organism evidence="1 2">
    <name type="scientific">Amedibacillus dolichus DSM 3991</name>
    <dbReference type="NCBI Taxonomy" id="428127"/>
    <lineage>
        <taxon>Bacteria</taxon>
        <taxon>Bacillati</taxon>
        <taxon>Bacillota</taxon>
        <taxon>Erysipelotrichia</taxon>
        <taxon>Erysipelotrichales</taxon>
        <taxon>Erysipelotrichaceae</taxon>
        <taxon>Amedibacillus</taxon>
    </lineage>
</organism>
<dbReference type="InterPro" id="IPR010310">
    <property type="entry name" value="T7SS_ESAT-6-like"/>
</dbReference>
<comment type="caution">
    <text evidence="1">The sequence shown here is derived from an EMBL/GenBank/DDBJ whole genome shotgun (WGS) entry which is preliminary data.</text>
</comment>
<accession>A8RD34</accession>
<sequence length="128" mass="15325">MLCVKGRKQFIGIWYMQWRYHCDLVKGEKDMIIQVEPQKLEQGALRIEQQSSLYEKSYQRLLQNVEAMQKGWQGKDNQAFTAQIEGFRKDFIQMHDLMLEYAAFLRLGANLYRKTQEERTMQARRLAN</sequence>
<dbReference type="NCBIfam" id="TIGR03930">
    <property type="entry name" value="WXG100_ESAT6"/>
    <property type="match status" value="1"/>
</dbReference>
<reference evidence="1 2" key="1">
    <citation type="submission" date="2007-09" db="EMBL/GenBank/DDBJ databases">
        <title>Draft genome sequence of Eubacterium dolichum (DSM 3991).</title>
        <authorList>
            <person name="Sudarsanam P."/>
            <person name="Ley R."/>
            <person name="Guruge J."/>
            <person name="Turnbaugh P.J."/>
            <person name="Mahowald M."/>
            <person name="Liep D."/>
            <person name="Gordon J."/>
        </authorList>
    </citation>
    <scope>NUCLEOTIDE SEQUENCE [LARGE SCALE GENOMIC DNA]</scope>
    <source>
        <strain evidence="1 2">DSM 3991</strain>
    </source>
</reference>
<dbReference type="InterPro" id="IPR036689">
    <property type="entry name" value="ESAT-6-like_sf"/>
</dbReference>
<dbReference type="eggNOG" id="ENOG50339JZ">
    <property type="taxonomic scope" value="Bacteria"/>
</dbReference>
<dbReference type="HOGENOM" id="CLU_160587_0_0_9"/>
<evidence type="ECO:0000313" key="1">
    <source>
        <dbReference type="EMBL" id="EDP10978.1"/>
    </source>
</evidence>